<gene>
    <name evidence="3" type="ORF">GDO78_013064</name>
</gene>
<keyword evidence="4" id="KW-1185">Reference proteome</keyword>
<feature type="compositionally biased region" description="Polar residues" evidence="1">
    <location>
        <begin position="166"/>
        <end position="182"/>
    </location>
</feature>
<evidence type="ECO:0000256" key="2">
    <source>
        <dbReference type="SAM" id="SignalP"/>
    </source>
</evidence>
<sequence>MRTWLISSSVLLLVILTFHGMDSTYGINVLANTLPISDRLVLQERDEEPQYPDFDSGEQDRWPTLEELGLSKRLLSRKREDENFGGSEGRMAYGKRPTIANGPEEDKEHTVSSLYDLLSSQARPAPQKRIMDNLKDIYAAELVKRHRLPRSPEDTIVNAEPEGEQISEQVVQETSSNGQMTE</sequence>
<dbReference type="EMBL" id="WNTK01000009">
    <property type="protein sequence ID" value="KAG9477877.1"/>
    <property type="molecule type" value="Genomic_DNA"/>
</dbReference>
<evidence type="ECO:0000256" key="1">
    <source>
        <dbReference type="SAM" id="MobiDB-lite"/>
    </source>
</evidence>
<keyword evidence="2" id="KW-0732">Signal</keyword>
<feature type="signal peptide" evidence="2">
    <location>
        <begin position="1"/>
        <end position="26"/>
    </location>
</feature>
<dbReference type="OrthoDB" id="9885805at2759"/>
<reference evidence="3" key="1">
    <citation type="thesis" date="2020" institute="ProQuest LLC" country="789 East Eisenhower Parkway, Ann Arbor, MI, USA">
        <title>Comparative Genomics and Chromosome Evolution.</title>
        <authorList>
            <person name="Mudd A.B."/>
        </authorList>
    </citation>
    <scope>NUCLEOTIDE SEQUENCE</scope>
    <source>
        <strain evidence="3">HN-11 Male</strain>
        <tissue evidence="3">Kidney and liver</tissue>
    </source>
</reference>
<proteinExistence type="predicted"/>
<accession>A0A8J6K350</accession>
<feature type="region of interest" description="Disordered" evidence="1">
    <location>
        <begin position="151"/>
        <end position="182"/>
    </location>
</feature>
<organism evidence="3 4">
    <name type="scientific">Eleutherodactylus coqui</name>
    <name type="common">Puerto Rican coqui</name>
    <dbReference type="NCBI Taxonomy" id="57060"/>
    <lineage>
        <taxon>Eukaryota</taxon>
        <taxon>Metazoa</taxon>
        <taxon>Chordata</taxon>
        <taxon>Craniata</taxon>
        <taxon>Vertebrata</taxon>
        <taxon>Euteleostomi</taxon>
        <taxon>Amphibia</taxon>
        <taxon>Batrachia</taxon>
        <taxon>Anura</taxon>
        <taxon>Neobatrachia</taxon>
        <taxon>Hyloidea</taxon>
        <taxon>Eleutherodactylidae</taxon>
        <taxon>Eleutherodactylinae</taxon>
        <taxon>Eleutherodactylus</taxon>
        <taxon>Eleutherodactylus</taxon>
    </lineage>
</organism>
<dbReference type="AlphaFoldDB" id="A0A8J6K350"/>
<name>A0A8J6K350_ELECQ</name>
<evidence type="ECO:0000313" key="4">
    <source>
        <dbReference type="Proteomes" id="UP000770717"/>
    </source>
</evidence>
<comment type="caution">
    <text evidence="3">The sequence shown here is derived from an EMBL/GenBank/DDBJ whole genome shotgun (WGS) entry which is preliminary data.</text>
</comment>
<feature type="chain" id="PRO_5035262872" evidence="2">
    <location>
        <begin position="27"/>
        <end position="182"/>
    </location>
</feature>
<dbReference type="Proteomes" id="UP000770717">
    <property type="component" value="Unassembled WGS sequence"/>
</dbReference>
<evidence type="ECO:0000313" key="3">
    <source>
        <dbReference type="EMBL" id="KAG9477877.1"/>
    </source>
</evidence>
<protein>
    <submittedName>
        <fullName evidence="3">Uncharacterized protein</fullName>
    </submittedName>
</protein>
<feature type="region of interest" description="Disordered" evidence="1">
    <location>
        <begin position="79"/>
        <end position="107"/>
    </location>
</feature>